<keyword evidence="5 6" id="KW-0472">Membrane</keyword>
<dbReference type="PANTHER" id="PTHR12608:SF1">
    <property type="entry name" value="TRANSMEMBRANE PROTEIN 165"/>
    <property type="match status" value="1"/>
</dbReference>
<feature type="transmembrane region" description="Helical" evidence="6">
    <location>
        <begin position="233"/>
        <end position="251"/>
    </location>
</feature>
<dbReference type="AlphaFoldDB" id="A0A4V1IV24"/>
<dbReference type="GO" id="GO:0032472">
    <property type="term" value="P:Golgi calcium ion transport"/>
    <property type="evidence" value="ECO:0007669"/>
    <property type="project" value="TreeGrafter"/>
</dbReference>
<sequence length="258" mass="27829">MCFRRQSLFTSLAVIVVSEIGDKTFLICAVMAMRHGRGLIWSAAMLALGPMTVLSALLGTLVPSLMSRHTTQTLAALLFLAFGLKLAWEARGMTGFEQTEELKEVEEELMADEMELGKPRRPHRRNSSSSSSTSPADDSGLDGVDGAESLPPSAPQSAWRNLAYFLFSPVLVQVWLLVLLAEWGDRSQFATIALAGATGFWWVTLGGVLAHGLCTLAAVTAGTLVAQWISARTMTYLGAATFLVFGVATLLEVSRTPY</sequence>
<dbReference type="STRING" id="1555241.A0A4V1IV24"/>
<dbReference type="GO" id="GO:0005384">
    <property type="term" value="F:manganese ion transmembrane transporter activity"/>
    <property type="evidence" value="ECO:0007669"/>
    <property type="project" value="TreeGrafter"/>
</dbReference>
<feature type="transmembrane region" description="Helical" evidence="6">
    <location>
        <begin position="200"/>
        <end position="226"/>
    </location>
</feature>
<evidence type="ECO:0000256" key="6">
    <source>
        <dbReference type="RuleBase" id="RU365102"/>
    </source>
</evidence>
<dbReference type="OrthoDB" id="442680at2759"/>
<reference evidence="9" key="1">
    <citation type="journal article" date="2018" name="Nat. Microbiol.">
        <title>Leveraging single-cell genomics to expand the fungal tree of life.</title>
        <authorList>
            <person name="Ahrendt S.R."/>
            <person name="Quandt C.A."/>
            <person name="Ciobanu D."/>
            <person name="Clum A."/>
            <person name="Salamov A."/>
            <person name="Andreopoulos B."/>
            <person name="Cheng J.F."/>
            <person name="Woyke T."/>
            <person name="Pelin A."/>
            <person name="Henrissat B."/>
            <person name="Reynolds N.K."/>
            <person name="Benny G.L."/>
            <person name="Smith M.E."/>
            <person name="James T.Y."/>
            <person name="Grigoriev I.V."/>
        </authorList>
    </citation>
    <scope>NUCLEOTIDE SEQUENCE [LARGE SCALE GENOMIC DNA]</scope>
    <source>
        <strain evidence="9">ATCC 52028</strain>
    </source>
</reference>
<proteinExistence type="inferred from homology"/>
<keyword evidence="9" id="KW-1185">Reference proteome</keyword>
<dbReference type="GO" id="GO:0015085">
    <property type="term" value="F:calcium ion transmembrane transporter activity"/>
    <property type="evidence" value="ECO:0007669"/>
    <property type="project" value="TreeGrafter"/>
</dbReference>
<feature type="transmembrane region" description="Helical" evidence="6">
    <location>
        <begin position="162"/>
        <end position="180"/>
    </location>
</feature>
<dbReference type="InterPro" id="IPR001727">
    <property type="entry name" value="GDT1-like"/>
</dbReference>
<dbReference type="GO" id="GO:0000329">
    <property type="term" value="C:fungal-type vacuole membrane"/>
    <property type="evidence" value="ECO:0007669"/>
    <property type="project" value="TreeGrafter"/>
</dbReference>
<feature type="transmembrane region" description="Helical" evidence="6">
    <location>
        <begin position="39"/>
        <end position="58"/>
    </location>
</feature>
<evidence type="ECO:0000256" key="3">
    <source>
        <dbReference type="ARBA" id="ARBA00022692"/>
    </source>
</evidence>
<feature type="transmembrane region" description="Helical" evidence="6">
    <location>
        <begin position="70"/>
        <end position="88"/>
    </location>
</feature>
<evidence type="ECO:0000256" key="7">
    <source>
        <dbReference type="SAM" id="MobiDB-lite"/>
    </source>
</evidence>
<organism evidence="8 9">
    <name type="scientific">Caulochytrium protostelioides</name>
    <dbReference type="NCBI Taxonomy" id="1555241"/>
    <lineage>
        <taxon>Eukaryota</taxon>
        <taxon>Fungi</taxon>
        <taxon>Fungi incertae sedis</taxon>
        <taxon>Chytridiomycota</taxon>
        <taxon>Chytridiomycota incertae sedis</taxon>
        <taxon>Chytridiomycetes</taxon>
        <taxon>Caulochytriales</taxon>
        <taxon>Caulochytriaceae</taxon>
        <taxon>Caulochytrium</taxon>
    </lineage>
</organism>
<accession>A0A4V1IV24</accession>
<evidence type="ECO:0000256" key="5">
    <source>
        <dbReference type="ARBA" id="ARBA00023136"/>
    </source>
</evidence>
<evidence type="ECO:0000313" key="8">
    <source>
        <dbReference type="EMBL" id="RKP02569.1"/>
    </source>
</evidence>
<evidence type="ECO:0000256" key="2">
    <source>
        <dbReference type="ARBA" id="ARBA00009190"/>
    </source>
</evidence>
<evidence type="ECO:0000256" key="1">
    <source>
        <dbReference type="ARBA" id="ARBA00004141"/>
    </source>
</evidence>
<dbReference type="PANTHER" id="PTHR12608">
    <property type="entry name" value="TRANSMEMBRANE PROTEIN HTP-1 RELATED"/>
    <property type="match status" value="1"/>
</dbReference>
<gene>
    <name evidence="8" type="ORF">CXG81DRAFT_10646</name>
</gene>
<dbReference type="GO" id="GO:0032468">
    <property type="term" value="P:Golgi calcium ion homeostasis"/>
    <property type="evidence" value="ECO:0007669"/>
    <property type="project" value="TreeGrafter"/>
</dbReference>
<dbReference type="Pfam" id="PF01169">
    <property type="entry name" value="GDT1"/>
    <property type="match status" value="2"/>
</dbReference>
<keyword evidence="4 6" id="KW-1133">Transmembrane helix</keyword>
<protein>
    <recommendedName>
        <fullName evidence="6">GDT1 family protein</fullName>
    </recommendedName>
</protein>
<comment type="similarity">
    <text evidence="2 6">Belongs to the GDT1 family.</text>
</comment>
<evidence type="ECO:0000313" key="9">
    <source>
        <dbReference type="Proteomes" id="UP000274922"/>
    </source>
</evidence>
<name>A0A4V1IV24_9FUNG</name>
<dbReference type="GO" id="GO:0005794">
    <property type="term" value="C:Golgi apparatus"/>
    <property type="evidence" value="ECO:0007669"/>
    <property type="project" value="TreeGrafter"/>
</dbReference>
<evidence type="ECO:0000256" key="4">
    <source>
        <dbReference type="ARBA" id="ARBA00022989"/>
    </source>
</evidence>
<comment type="subcellular location">
    <subcellularLocation>
        <location evidence="1 6">Membrane</location>
        <topology evidence="1 6">Multi-pass membrane protein</topology>
    </subcellularLocation>
</comment>
<feature type="region of interest" description="Disordered" evidence="7">
    <location>
        <begin position="114"/>
        <end position="152"/>
    </location>
</feature>
<dbReference type="Proteomes" id="UP000274922">
    <property type="component" value="Unassembled WGS sequence"/>
</dbReference>
<keyword evidence="3 6" id="KW-0812">Transmembrane</keyword>
<dbReference type="EMBL" id="ML014140">
    <property type="protein sequence ID" value="RKP02569.1"/>
    <property type="molecule type" value="Genomic_DNA"/>
</dbReference>